<keyword evidence="2" id="KW-1185">Reference proteome</keyword>
<dbReference type="Proteomes" id="UP000079169">
    <property type="component" value="Unplaced"/>
</dbReference>
<reference evidence="3" key="1">
    <citation type="submission" date="2025-08" db="UniProtKB">
        <authorList>
            <consortium name="RefSeq"/>
        </authorList>
    </citation>
    <scope>IDENTIFICATION</scope>
</reference>
<keyword evidence="3" id="KW-0378">Hydrolase</keyword>
<dbReference type="PaxDb" id="121845-A0A3Q0JIA7"/>
<dbReference type="GeneID" id="113472552"/>
<gene>
    <name evidence="3" type="primary">LOC113472552</name>
</gene>
<dbReference type="KEGG" id="dci:113472552"/>
<dbReference type="InterPro" id="IPR052247">
    <property type="entry name" value="Meiotic_Crossover_Helicase"/>
</dbReference>
<dbReference type="SUPFAM" id="SSF52540">
    <property type="entry name" value="P-loop containing nucleoside triphosphate hydrolases"/>
    <property type="match status" value="2"/>
</dbReference>
<dbReference type="Pfam" id="PF00270">
    <property type="entry name" value="DEAD"/>
    <property type="match status" value="2"/>
</dbReference>
<dbReference type="GO" id="GO:0043138">
    <property type="term" value="F:3'-5' DNA helicase activity"/>
    <property type="evidence" value="ECO:0007669"/>
    <property type="project" value="UniProtKB-EC"/>
</dbReference>
<keyword evidence="3" id="KW-0547">Nucleotide-binding</keyword>
<dbReference type="Gene3D" id="3.40.50.300">
    <property type="entry name" value="P-loop containing nucleotide triphosphate hydrolases"/>
    <property type="match status" value="2"/>
</dbReference>
<dbReference type="PANTHER" id="PTHR47835:SF3">
    <property type="entry name" value="HELICASE FOR MEIOSIS 1"/>
    <property type="match status" value="1"/>
</dbReference>
<dbReference type="GO" id="GO:0003676">
    <property type="term" value="F:nucleic acid binding"/>
    <property type="evidence" value="ECO:0007669"/>
    <property type="project" value="InterPro"/>
</dbReference>
<dbReference type="InterPro" id="IPR014001">
    <property type="entry name" value="Helicase_ATP-bd"/>
</dbReference>
<evidence type="ECO:0000259" key="1">
    <source>
        <dbReference type="PROSITE" id="PS51192"/>
    </source>
</evidence>
<dbReference type="AlphaFoldDB" id="A0A3Q0JIA7"/>
<dbReference type="GO" id="GO:0016787">
    <property type="term" value="F:hydrolase activity"/>
    <property type="evidence" value="ECO:0007669"/>
    <property type="project" value="UniProtKB-KW"/>
</dbReference>
<sequence length="176" mass="19511">MENLASEFHSQQSDSDSQNLIQLKPISLLPPQYQRVFSEFTYFNAVQSNFVETLLETDQSVVVSAPTGSGKTVLFEMAILKLLLDVDNGVYLIYQSVVVSAPTGSGKTVLFEMAILKLLLDVDNGVYDTIHDIKAVYISPLKSLCSEKYNVWKTKFVEAGGHQLRIAEITGDTVDQ</sequence>
<dbReference type="InterPro" id="IPR011545">
    <property type="entry name" value="DEAD/DEAH_box_helicase_dom"/>
</dbReference>
<dbReference type="STRING" id="121845.A0A3Q0JIA7"/>
<keyword evidence="3" id="KW-0347">Helicase</keyword>
<accession>A0A3Q0JIA7</accession>
<keyword evidence="3" id="KW-0067">ATP-binding</keyword>
<proteinExistence type="predicted"/>
<protein>
    <submittedName>
        <fullName evidence="3">Probable ATP-dependent DNA helicase HFM1</fullName>
    </submittedName>
</protein>
<dbReference type="PROSITE" id="PS51192">
    <property type="entry name" value="HELICASE_ATP_BIND_1"/>
    <property type="match status" value="1"/>
</dbReference>
<dbReference type="PANTHER" id="PTHR47835">
    <property type="entry name" value="HFM1, ATP DEPENDENT DNA HELICASE HOMOLOG"/>
    <property type="match status" value="1"/>
</dbReference>
<evidence type="ECO:0000313" key="3">
    <source>
        <dbReference type="RefSeq" id="XP_026688139.1"/>
    </source>
</evidence>
<evidence type="ECO:0000313" key="2">
    <source>
        <dbReference type="Proteomes" id="UP000079169"/>
    </source>
</evidence>
<dbReference type="GO" id="GO:0005524">
    <property type="term" value="F:ATP binding"/>
    <property type="evidence" value="ECO:0007669"/>
    <property type="project" value="InterPro"/>
</dbReference>
<dbReference type="RefSeq" id="XP_026688139.1">
    <property type="nucleotide sequence ID" value="XM_026832338.1"/>
</dbReference>
<name>A0A3Q0JIA7_DIACI</name>
<dbReference type="InterPro" id="IPR027417">
    <property type="entry name" value="P-loop_NTPase"/>
</dbReference>
<feature type="domain" description="Helicase ATP-binding" evidence="1">
    <location>
        <begin position="88"/>
        <end position="176"/>
    </location>
</feature>
<organism evidence="2 3">
    <name type="scientific">Diaphorina citri</name>
    <name type="common">Asian citrus psyllid</name>
    <dbReference type="NCBI Taxonomy" id="121845"/>
    <lineage>
        <taxon>Eukaryota</taxon>
        <taxon>Metazoa</taxon>
        <taxon>Ecdysozoa</taxon>
        <taxon>Arthropoda</taxon>
        <taxon>Hexapoda</taxon>
        <taxon>Insecta</taxon>
        <taxon>Pterygota</taxon>
        <taxon>Neoptera</taxon>
        <taxon>Paraneoptera</taxon>
        <taxon>Hemiptera</taxon>
        <taxon>Sternorrhyncha</taxon>
        <taxon>Psylloidea</taxon>
        <taxon>Psyllidae</taxon>
        <taxon>Diaphorininae</taxon>
        <taxon>Diaphorina</taxon>
    </lineage>
</organism>
<feature type="non-terminal residue" evidence="3">
    <location>
        <position position="176"/>
    </location>
</feature>